<evidence type="ECO:0000313" key="2">
    <source>
        <dbReference type="Proteomes" id="UP000184300"/>
    </source>
</evidence>
<dbReference type="Proteomes" id="UP000184300">
    <property type="component" value="Unassembled WGS sequence"/>
</dbReference>
<sequence>MSQQQRVFLIRSNLAIQDPDVPSPRWHTTLFVETEKDGAGYIHEANGDITSPQSMKYSPSFQNAPETSEGFFSKEFLAFTASLHLEPWRAFLDSVPAPHQQKAFNLAPMRTEPFKTLVPLAFYAPGEERKSLIKCTEWTGTTAHVEDVSSR</sequence>
<keyword evidence="2" id="KW-1185">Reference proteome</keyword>
<dbReference type="EMBL" id="KV878889">
    <property type="protein sequence ID" value="OJJ88346.1"/>
    <property type="molecule type" value="Genomic_DNA"/>
</dbReference>
<gene>
    <name evidence="1" type="ORF">ASPGLDRAFT_41911</name>
</gene>
<dbReference type="GeneID" id="34461770"/>
<organism evidence="1 2">
    <name type="scientific">Aspergillus glaucus CBS 516.65</name>
    <dbReference type="NCBI Taxonomy" id="1160497"/>
    <lineage>
        <taxon>Eukaryota</taxon>
        <taxon>Fungi</taxon>
        <taxon>Dikarya</taxon>
        <taxon>Ascomycota</taxon>
        <taxon>Pezizomycotina</taxon>
        <taxon>Eurotiomycetes</taxon>
        <taxon>Eurotiomycetidae</taxon>
        <taxon>Eurotiales</taxon>
        <taxon>Aspergillaceae</taxon>
        <taxon>Aspergillus</taxon>
        <taxon>Aspergillus subgen. Aspergillus</taxon>
    </lineage>
</organism>
<dbReference type="OrthoDB" id="4135672at2759"/>
<reference evidence="2" key="1">
    <citation type="journal article" date="2017" name="Genome Biol.">
        <title>Comparative genomics reveals high biological diversity and specific adaptations in the industrially and medically important fungal genus Aspergillus.</title>
        <authorList>
            <person name="de Vries R.P."/>
            <person name="Riley R."/>
            <person name="Wiebenga A."/>
            <person name="Aguilar-Osorio G."/>
            <person name="Amillis S."/>
            <person name="Uchima C.A."/>
            <person name="Anderluh G."/>
            <person name="Asadollahi M."/>
            <person name="Askin M."/>
            <person name="Barry K."/>
            <person name="Battaglia E."/>
            <person name="Bayram O."/>
            <person name="Benocci T."/>
            <person name="Braus-Stromeyer S.A."/>
            <person name="Caldana C."/>
            <person name="Canovas D."/>
            <person name="Cerqueira G.C."/>
            <person name="Chen F."/>
            <person name="Chen W."/>
            <person name="Choi C."/>
            <person name="Clum A."/>
            <person name="Dos Santos R.A."/>
            <person name="Damasio A.R."/>
            <person name="Diallinas G."/>
            <person name="Emri T."/>
            <person name="Fekete E."/>
            <person name="Flipphi M."/>
            <person name="Freyberg S."/>
            <person name="Gallo A."/>
            <person name="Gournas C."/>
            <person name="Habgood R."/>
            <person name="Hainaut M."/>
            <person name="Harispe M.L."/>
            <person name="Henrissat B."/>
            <person name="Hilden K.S."/>
            <person name="Hope R."/>
            <person name="Hossain A."/>
            <person name="Karabika E."/>
            <person name="Karaffa L."/>
            <person name="Karanyi Z."/>
            <person name="Krasevec N."/>
            <person name="Kuo A."/>
            <person name="Kusch H."/>
            <person name="LaButti K."/>
            <person name="Lagendijk E.L."/>
            <person name="Lapidus A."/>
            <person name="Levasseur A."/>
            <person name="Lindquist E."/>
            <person name="Lipzen A."/>
            <person name="Logrieco A.F."/>
            <person name="MacCabe A."/>
            <person name="Maekelae M.R."/>
            <person name="Malavazi I."/>
            <person name="Melin P."/>
            <person name="Meyer V."/>
            <person name="Mielnichuk N."/>
            <person name="Miskei M."/>
            <person name="Molnar A.P."/>
            <person name="Mule G."/>
            <person name="Ngan C.Y."/>
            <person name="Orejas M."/>
            <person name="Orosz E."/>
            <person name="Ouedraogo J.P."/>
            <person name="Overkamp K.M."/>
            <person name="Park H.-S."/>
            <person name="Perrone G."/>
            <person name="Piumi F."/>
            <person name="Punt P.J."/>
            <person name="Ram A.F."/>
            <person name="Ramon A."/>
            <person name="Rauscher S."/>
            <person name="Record E."/>
            <person name="Riano-Pachon D.M."/>
            <person name="Robert V."/>
            <person name="Roehrig J."/>
            <person name="Ruller R."/>
            <person name="Salamov A."/>
            <person name="Salih N.S."/>
            <person name="Samson R.A."/>
            <person name="Sandor E."/>
            <person name="Sanguinetti M."/>
            <person name="Schuetze T."/>
            <person name="Sepcic K."/>
            <person name="Shelest E."/>
            <person name="Sherlock G."/>
            <person name="Sophianopoulou V."/>
            <person name="Squina F.M."/>
            <person name="Sun H."/>
            <person name="Susca A."/>
            <person name="Todd R.B."/>
            <person name="Tsang A."/>
            <person name="Unkles S.E."/>
            <person name="van de Wiele N."/>
            <person name="van Rossen-Uffink D."/>
            <person name="Oliveira J.V."/>
            <person name="Vesth T.C."/>
            <person name="Visser J."/>
            <person name="Yu J.-H."/>
            <person name="Zhou M."/>
            <person name="Andersen M.R."/>
            <person name="Archer D.B."/>
            <person name="Baker S.E."/>
            <person name="Benoit I."/>
            <person name="Brakhage A.A."/>
            <person name="Braus G.H."/>
            <person name="Fischer R."/>
            <person name="Frisvad J.C."/>
            <person name="Goldman G.H."/>
            <person name="Houbraken J."/>
            <person name="Oakley B."/>
            <person name="Pocsi I."/>
            <person name="Scazzocchio C."/>
            <person name="Seiboth B."/>
            <person name="vanKuyk P.A."/>
            <person name="Wortman J."/>
            <person name="Dyer P.S."/>
            <person name="Grigoriev I.V."/>
        </authorList>
    </citation>
    <scope>NUCLEOTIDE SEQUENCE [LARGE SCALE GENOMIC DNA]</scope>
    <source>
        <strain evidence="2">CBS 516.65</strain>
    </source>
</reference>
<accession>A0A1L9VWS1</accession>
<protein>
    <submittedName>
        <fullName evidence="1">Uncharacterized protein</fullName>
    </submittedName>
</protein>
<dbReference type="InterPro" id="IPR046670">
    <property type="entry name" value="DUF6540"/>
</dbReference>
<dbReference type="VEuPathDB" id="FungiDB:ASPGLDRAFT_41911"/>
<dbReference type="Pfam" id="PF20174">
    <property type="entry name" value="DUF6540"/>
    <property type="match status" value="1"/>
</dbReference>
<name>A0A1L9VWS1_ASPGL</name>
<evidence type="ECO:0000313" key="1">
    <source>
        <dbReference type="EMBL" id="OJJ88346.1"/>
    </source>
</evidence>
<dbReference type="AlphaFoldDB" id="A0A1L9VWS1"/>
<dbReference type="STRING" id="1160497.A0A1L9VWS1"/>
<proteinExistence type="predicted"/>
<dbReference type="RefSeq" id="XP_022405022.1">
    <property type="nucleotide sequence ID" value="XM_022545509.1"/>
</dbReference>